<keyword evidence="2" id="KW-0732">Signal</keyword>
<evidence type="ECO:0000313" key="5">
    <source>
        <dbReference type="Proteomes" id="UP000321926"/>
    </source>
</evidence>
<dbReference type="Proteomes" id="UP000321926">
    <property type="component" value="Unassembled WGS sequence"/>
</dbReference>
<protein>
    <submittedName>
        <fullName evidence="4">Alpha/beta hydrolase</fullName>
    </submittedName>
</protein>
<evidence type="ECO:0000256" key="2">
    <source>
        <dbReference type="SAM" id="SignalP"/>
    </source>
</evidence>
<dbReference type="InterPro" id="IPR050300">
    <property type="entry name" value="GDXG_lipolytic_enzyme"/>
</dbReference>
<evidence type="ECO:0000313" key="4">
    <source>
        <dbReference type="EMBL" id="TXK47664.1"/>
    </source>
</evidence>
<feature type="chain" id="PRO_5022972486" evidence="2">
    <location>
        <begin position="22"/>
        <end position="319"/>
    </location>
</feature>
<accession>A0A5C8KB97</accession>
<feature type="domain" description="BD-FAE-like" evidence="3">
    <location>
        <begin position="76"/>
        <end position="274"/>
    </location>
</feature>
<dbReference type="OrthoDB" id="9794725at2"/>
<evidence type="ECO:0000259" key="3">
    <source>
        <dbReference type="Pfam" id="PF20434"/>
    </source>
</evidence>
<feature type="signal peptide" evidence="2">
    <location>
        <begin position="1"/>
        <end position="21"/>
    </location>
</feature>
<dbReference type="InterPro" id="IPR029058">
    <property type="entry name" value="AB_hydrolase_fold"/>
</dbReference>
<dbReference type="InterPro" id="IPR049492">
    <property type="entry name" value="BD-FAE-like_dom"/>
</dbReference>
<sequence length="319" mass="35094">MIFSKRTLSALLLFSITWFNAAPVYSQKSMLEIPLYESGIPNEVPGPDEEKIERSVDQVKKTEVIRISNVRKPTLTVFLPPKGKANGTAVVICPGGGYARLASGHEGYDVAKKFNEQGITAFVLKYRLPDAKVTANPELAPLQDAQQAIMLVRKRAKEWQVNTEKVGILGFSAGGHLASTAGTHLSKTTVPNQANINLRPDFMMLIYPVISSEKEIAHLGSFENLLGKGATEAKLKEYSNDIQVTAQTPPTFLVHASDDKAVKSENSIRFYQALLRNNIPAELHIYQQGGHGFGLVNASTKDLWFERGINWLGTNGFLK</sequence>
<dbReference type="PANTHER" id="PTHR48081">
    <property type="entry name" value="AB HYDROLASE SUPERFAMILY PROTEIN C4A8.06C"/>
    <property type="match status" value="1"/>
</dbReference>
<organism evidence="4 5">
    <name type="scientific">Pontibacter qinzhouensis</name>
    <dbReference type="NCBI Taxonomy" id="2603253"/>
    <lineage>
        <taxon>Bacteria</taxon>
        <taxon>Pseudomonadati</taxon>
        <taxon>Bacteroidota</taxon>
        <taxon>Cytophagia</taxon>
        <taxon>Cytophagales</taxon>
        <taxon>Hymenobacteraceae</taxon>
        <taxon>Pontibacter</taxon>
    </lineage>
</organism>
<gene>
    <name evidence="4" type="ORF">FVR03_08950</name>
</gene>
<keyword evidence="1 4" id="KW-0378">Hydrolase</keyword>
<reference evidence="4 5" key="1">
    <citation type="submission" date="2019-08" db="EMBL/GenBank/DDBJ databases">
        <authorList>
            <person name="Shi S."/>
        </authorList>
    </citation>
    <scope>NUCLEOTIDE SEQUENCE [LARGE SCALE GENOMIC DNA]</scope>
    <source>
        <strain evidence="4 5">GY10130</strain>
    </source>
</reference>
<dbReference type="EMBL" id="VRTY01000027">
    <property type="protein sequence ID" value="TXK47664.1"/>
    <property type="molecule type" value="Genomic_DNA"/>
</dbReference>
<dbReference type="GO" id="GO:0016787">
    <property type="term" value="F:hydrolase activity"/>
    <property type="evidence" value="ECO:0007669"/>
    <property type="project" value="UniProtKB-KW"/>
</dbReference>
<proteinExistence type="predicted"/>
<evidence type="ECO:0000256" key="1">
    <source>
        <dbReference type="ARBA" id="ARBA00022801"/>
    </source>
</evidence>
<dbReference type="PANTHER" id="PTHR48081:SF6">
    <property type="entry name" value="PEPTIDASE S9 PROLYL OLIGOPEPTIDASE CATALYTIC DOMAIN-CONTAINING PROTEIN"/>
    <property type="match status" value="1"/>
</dbReference>
<dbReference type="Pfam" id="PF20434">
    <property type="entry name" value="BD-FAE"/>
    <property type="match status" value="1"/>
</dbReference>
<dbReference type="AlphaFoldDB" id="A0A5C8KB97"/>
<dbReference type="Gene3D" id="3.40.50.1820">
    <property type="entry name" value="alpha/beta hydrolase"/>
    <property type="match status" value="1"/>
</dbReference>
<comment type="caution">
    <text evidence="4">The sequence shown here is derived from an EMBL/GenBank/DDBJ whole genome shotgun (WGS) entry which is preliminary data.</text>
</comment>
<dbReference type="SUPFAM" id="SSF53474">
    <property type="entry name" value="alpha/beta-Hydrolases"/>
    <property type="match status" value="1"/>
</dbReference>
<name>A0A5C8KB97_9BACT</name>
<keyword evidence="5" id="KW-1185">Reference proteome</keyword>